<dbReference type="AlphaFoldDB" id="A0A6B2H4T3"/>
<dbReference type="Proteomes" id="UP000478546">
    <property type="component" value="Unassembled WGS sequence"/>
</dbReference>
<comment type="caution">
    <text evidence="1">The sequence shown here is derived from an EMBL/GenBank/DDBJ whole genome shotgun (WGS) entry which is preliminary data.</text>
</comment>
<keyword evidence="2" id="KW-1185">Reference proteome</keyword>
<dbReference type="EMBL" id="JAAEAA010000027">
    <property type="protein sequence ID" value="NDK57471.1"/>
    <property type="molecule type" value="Genomic_DNA"/>
</dbReference>
<protein>
    <submittedName>
        <fullName evidence="1">Uncharacterized protein</fullName>
    </submittedName>
</protein>
<evidence type="ECO:0000313" key="2">
    <source>
        <dbReference type="Proteomes" id="UP000478546"/>
    </source>
</evidence>
<sequence length="609" mass="68722">MQLTTPHNFHLPVMGLAFSIDSPIKVARFGISSVASLSDDALLEHTRSHYAKVYNRPYEPITDKEEDYRAKRTTAFLNLVDEIVKEQLETLRMQEFTPDAEITRYFTMLPDNAPLRVRYNEMLATTDSAQKQLLQDELRSALVAGKIDVNIMTKLDKTNYSKSGEALPQEYSDALAALRGFANSTVNSSVVFSAGMNMRLFAYLEQFPCFLPDTKGRFEKTVIIKVSDYRSAMVQGKILAKKGIWVSEFRIESGLNCGGHAFATDGYLIGPILEEFKQNRQALQAELYSLFSSALASKGIHVPGEIPAQRITMQGGIGTAAEHDFLQEYYGIDATGWGTPFLLVPEATTVDEPTLQQLSDAKAEDLYLSPISPLGVPFNALRGTSSEELKQMRIDKGKPGSPCIKKHLVSNTEFTDEAICTASRKYQRRKLEQLDEQLNTQVLTPELYEAEKTSVLAKECLCEGLANSALQIFNIGKKAATKAVTICPGPNLAYFSGVFKLHEMVDHIYGRFNALNQTYRPHMFMNELKMYVDYWKNKKAEQLENLTDKQEKYLNSFWQNMQDGITYYKQLLPELFRNQLERQVLMLDELLEAEDVLMDARLVRAAAIV</sequence>
<name>A0A6B2H4T3_9BACT</name>
<organism evidence="1 2">
    <name type="scientific">Pontibacter fetidus</name>
    <dbReference type="NCBI Taxonomy" id="2700082"/>
    <lineage>
        <taxon>Bacteria</taxon>
        <taxon>Pseudomonadati</taxon>
        <taxon>Bacteroidota</taxon>
        <taxon>Cytophagia</taxon>
        <taxon>Cytophagales</taxon>
        <taxon>Hymenobacteraceae</taxon>
        <taxon>Pontibacter</taxon>
    </lineage>
</organism>
<gene>
    <name evidence="1" type="ORF">GWO68_16220</name>
</gene>
<evidence type="ECO:0000313" key="1">
    <source>
        <dbReference type="EMBL" id="NDK57471.1"/>
    </source>
</evidence>
<reference evidence="1 2" key="1">
    <citation type="submission" date="2020-01" db="EMBL/GenBank/DDBJ databases">
        <authorList>
            <person name="Kim M.K."/>
        </authorList>
    </citation>
    <scope>NUCLEOTIDE SEQUENCE [LARGE SCALE GENOMIC DNA]</scope>
    <source>
        <strain evidence="1 2">BT213</strain>
    </source>
</reference>
<accession>A0A6B2H4T3</accession>
<proteinExistence type="predicted"/>